<keyword evidence="2" id="KW-1185">Reference proteome</keyword>
<comment type="caution">
    <text evidence="1">The sequence shown here is derived from an EMBL/GenBank/DDBJ whole genome shotgun (WGS) entry which is preliminary data.</text>
</comment>
<dbReference type="InParanoid" id="A0A1Y2GYT9"/>
<reference evidence="1 2" key="1">
    <citation type="submission" date="2016-07" db="EMBL/GenBank/DDBJ databases">
        <title>Pervasive Adenine N6-methylation of Active Genes in Fungi.</title>
        <authorList>
            <consortium name="DOE Joint Genome Institute"/>
            <person name="Mondo S.J."/>
            <person name="Dannebaum R.O."/>
            <person name="Kuo R.C."/>
            <person name="Labutti K."/>
            <person name="Haridas S."/>
            <person name="Kuo A."/>
            <person name="Salamov A."/>
            <person name="Ahrendt S.R."/>
            <person name="Lipzen A."/>
            <person name="Sullivan W."/>
            <person name="Andreopoulos W.B."/>
            <person name="Clum A."/>
            <person name="Lindquist E."/>
            <person name="Daum C."/>
            <person name="Ramamoorthy G.K."/>
            <person name="Gryganskyi A."/>
            <person name="Culley D."/>
            <person name="Magnuson J.K."/>
            <person name="James T.Y."/>
            <person name="O'Malley M.A."/>
            <person name="Stajich J.E."/>
            <person name="Spatafora J.W."/>
            <person name="Visel A."/>
            <person name="Grigoriev I.V."/>
        </authorList>
    </citation>
    <scope>NUCLEOTIDE SEQUENCE [LARGE SCALE GENOMIC DNA]</scope>
    <source>
        <strain evidence="1 2">NRRL 3116</strain>
    </source>
</reference>
<protein>
    <submittedName>
        <fullName evidence="1">Uncharacterized protein</fullName>
    </submittedName>
</protein>
<dbReference type="RefSeq" id="XP_021885195.1">
    <property type="nucleotide sequence ID" value="XM_022019615.1"/>
</dbReference>
<dbReference type="AlphaFoldDB" id="A0A1Y2GYT9"/>
<evidence type="ECO:0000313" key="2">
    <source>
        <dbReference type="Proteomes" id="UP000193648"/>
    </source>
</evidence>
<dbReference type="EMBL" id="MCFF01000004">
    <property type="protein sequence ID" value="ORZ27468.1"/>
    <property type="molecule type" value="Genomic_DNA"/>
</dbReference>
<dbReference type="Proteomes" id="UP000193648">
    <property type="component" value="Unassembled WGS sequence"/>
</dbReference>
<proteinExistence type="predicted"/>
<evidence type="ECO:0000313" key="1">
    <source>
        <dbReference type="EMBL" id="ORZ27468.1"/>
    </source>
</evidence>
<accession>A0A1Y2GYT9</accession>
<organism evidence="1 2">
    <name type="scientific">Lobosporangium transversale</name>
    <dbReference type="NCBI Taxonomy" id="64571"/>
    <lineage>
        <taxon>Eukaryota</taxon>
        <taxon>Fungi</taxon>
        <taxon>Fungi incertae sedis</taxon>
        <taxon>Mucoromycota</taxon>
        <taxon>Mortierellomycotina</taxon>
        <taxon>Mortierellomycetes</taxon>
        <taxon>Mortierellales</taxon>
        <taxon>Mortierellaceae</taxon>
        <taxon>Lobosporangium</taxon>
    </lineage>
</organism>
<gene>
    <name evidence="1" type="ORF">BCR41DRAFT_155654</name>
</gene>
<sequence>MRKTDCLILLFLFENTKILDEEGEKMLIVEVRRKKSIAHHRLSHAQGQRIPLISSCLLN</sequence>
<dbReference type="GeneID" id="33561460"/>
<name>A0A1Y2GYT9_9FUNG</name>